<feature type="domain" description="HNH nuclease" evidence="2">
    <location>
        <begin position="330"/>
        <end position="382"/>
    </location>
</feature>
<organism evidence="3 4">
    <name type="scientific">Tessaracoccus lapidicaptus</name>
    <dbReference type="NCBI Taxonomy" id="1427523"/>
    <lineage>
        <taxon>Bacteria</taxon>
        <taxon>Bacillati</taxon>
        <taxon>Actinomycetota</taxon>
        <taxon>Actinomycetes</taxon>
        <taxon>Propionibacteriales</taxon>
        <taxon>Propionibacteriaceae</taxon>
        <taxon>Tessaracoccus</taxon>
    </lineage>
</organism>
<dbReference type="RefSeq" id="WP_068752648.1">
    <property type="nucleotide sequence ID" value="NZ_MBQD01000026.1"/>
</dbReference>
<reference evidence="4" key="1">
    <citation type="submission" date="2016-07" db="EMBL/GenBank/DDBJ databases">
        <authorList>
            <person name="Florea S."/>
            <person name="Webb J.S."/>
            <person name="Jaromczyk J."/>
            <person name="Schardl C.L."/>
        </authorList>
    </citation>
    <scope>NUCLEOTIDE SEQUENCE [LARGE SCALE GENOMIC DNA]</scope>
    <source>
        <strain evidence="4">IPBSL-7</strain>
    </source>
</reference>
<accession>A0A1C0AHB9</accession>
<proteinExistence type="predicted"/>
<keyword evidence="4" id="KW-1185">Reference proteome</keyword>
<comment type="caution">
    <text evidence="3">The sequence shown here is derived from an EMBL/GenBank/DDBJ whole genome shotgun (WGS) entry which is preliminary data.</text>
</comment>
<dbReference type="CDD" id="cd00085">
    <property type="entry name" value="HNHc"/>
    <property type="match status" value="1"/>
</dbReference>
<sequence length="482" mass="51363">MSDLRDLGQRHLAALWDAARSLTQDPGAAAQRLATLVTAVTEAEAQLAGLRLHLLHEAKLAAAEAVIDGVRQSVRTTPAQATASLRLAADLCDRFPLIGAALNDGLISLAQADAIVTGLRKLPGRLTRAELTRCEEEILAHVDTLGPSELRVLAARLVEVIDPDASDADDAKRLAREEVAAHRGRFLRLAPDYHGSMRITGQLPVSDAALLTAQLDALLPDASTYTSAGEAASRDARRADALVLLIQKAASSGALPAHGGDRPQVHVTLDLDTLKQGLGKACLIGVDDVDGLSAGEVRRLACDAGVIPVVLGGPSRLLDVGRTYRMFTPGLRAALVQRDGGCAFPGCAATPACCEAHHIVPWWQGGVTRLGNGVLLCPHHHRLVEPDPLQSEASQWRVDLDPITGLPWFTPPKHVDPARRPRQHRRFRLRQIQAGAPPCPDPDPPDADPPDVHPPETELSAAGRPDLDDLIRRSAAIWGDGT</sequence>
<dbReference type="Pfam" id="PF13391">
    <property type="entry name" value="HNH_2"/>
    <property type="match status" value="1"/>
</dbReference>
<dbReference type="Pfam" id="PF02720">
    <property type="entry name" value="DUF222"/>
    <property type="match status" value="1"/>
</dbReference>
<dbReference type="InterPro" id="IPR003870">
    <property type="entry name" value="DUF222"/>
</dbReference>
<evidence type="ECO:0000259" key="2">
    <source>
        <dbReference type="SMART" id="SM00507"/>
    </source>
</evidence>
<dbReference type="InterPro" id="IPR003615">
    <property type="entry name" value="HNH_nuc"/>
</dbReference>
<dbReference type="SMART" id="SM00507">
    <property type="entry name" value="HNHc"/>
    <property type="match status" value="1"/>
</dbReference>
<protein>
    <recommendedName>
        <fullName evidence="2">HNH nuclease domain-containing protein</fullName>
    </recommendedName>
</protein>
<feature type="region of interest" description="Disordered" evidence="1">
    <location>
        <begin position="433"/>
        <end position="468"/>
    </location>
</feature>
<dbReference type="AlphaFoldDB" id="A0A1C0AHB9"/>
<gene>
    <name evidence="3" type="ORF">BCR15_09610</name>
</gene>
<dbReference type="EMBL" id="MBQD01000026">
    <property type="protein sequence ID" value="OCL31412.1"/>
    <property type="molecule type" value="Genomic_DNA"/>
</dbReference>
<name>A0A1C0AHB9_9ACTN</name>
<evidence type="ECO:0000313" key="4">
    <source>
        <dbReference type="Proteomes" id="UP000093501"/>
    </source>
</evidence>
<evidence type="ECO:0000256" key="1">
    <source>
        <dbReference type="SAM" id="MobiDB-lite"/>
    </source>
</evidence>
<dbReference type="Proteomes" id="UP000093501">
    <property type="component" value="Unassembled WGS sequence"/>
</dbReference>
<evidence type="ECO:0000313" key="3">
    <source>
        <dbReference type="EMBL" id="OCL31412.1"/>
    </source>
</evidence>
<dbReference type="Gene3D" id="1.10.30.50">
    <property type="match status" value="1"/>
</dbReference>